<dbReference type="SUPFAM" id="SSF88798">
    <property type="entry name" value="N-terminal, heterodimerisation domain of RBP7 (RpoE)"/>
    <property type="match status" value="1"/>
</dbReference>
<keyword evidence="5" id="KW-0539">Nucleus</keyword>
<sequence length="133" mass="14745">MVFHEAEMSWNVLISPDQMSPKGMLLRKSIIERLLEDIKCRKASEEHGYYIAVNELNAIAEGEVCELTGDVSFPVTFTCLTQKPRKGETFFFPSDPPGVDFHYLFADNEKQHTGIQHSVIPRTAGEGGGGDAA</sequence>
<dbReference type="GO" id="GO:0003727">
    <property type="term" value="F:single-stranded RNA binding"/>
    <property type="evidence" value="ECO:0007669"/>
    <property type="project" value="TreeGrafter"/>
</dbReference>
<dbReference type="GO" id="GO:0003697">
    <property type="term" value="F:single-stranded DNA binding"/>
    <property type="evidence" value="ECO:0007669"/>
    <property type="project" value="TreeGrafter"/>
</dbReference>
<dbReference type="PANTHER" id="PTHR12709:SF3">
    <property type="entry name" value="DNA-DIRECTED RNA POLYMERASE V SUBUNIT 7"/>
    <property type="match status" value="1"/>
</dbReference>
<dbReference type="InterPro" id="IPR045113">
    <property type="entry name" value="Rpb7-like"/>
</dbReference>
<keyword evidence="7" id="KW-1185">Reference proteome</keyword>
<dbReference type="GO" id="GO:0000428">
    <property type="term" value="C:DNA-directed RNA polymerase complex"/>
    <property type="evidence" value="ECO:0007669"/>
    <property type="project" value="UniProtKB-KW"/>
</dbReference>
<dbReference type="InterPro" id="IPR036898">
    <property type="entry name" value="RNA_pol_Rpb7-like_N_sf"/>
</dbReference>
<comment type="subcellular location">
    <subcellularLocation>
        <location evidence="1 5">Nucleus</location>
    </subcellularLocation>
</comment>
<keyword evidence="3 5" id="KW-0240">DNA-directed RNA polymerase</keyword>
<dbReference type="PANTHER" id="PTHR12709">
    <property type="entry name" value="DNA-DIRECTED RNA POLYMERASE II, III"/>
    <property type="match status" value="1"/>
</dbReference>
<proteinExistence type="inferred from homology"/>
<comment type="function">
    <text evidence="5">DNA-dependent RNA polymerase which catalyzes the transcription of DNA into RNA using the four ribonucleoside triphosphates as substrates.</text>
</comment>
<evidence type="ECO:0000313" key="6">
    <source>
        <dbReference type="EMBL" id="KAK1693279.1"/>
    </source>
</evidence>
<reference evidence="6" key="1">
    <citation type="submission" date="2023-07" db="EMBL/GenBank/DDBJ databases">
        <title>A chromosome-level genome assembly of Lolium multiflorum.</title>
        <authorList>
            <person name="Chen Y."/>
            <person name="Copetti D."/>
            <person name="Kolliker R."/>
            <person name="Studer B."/>
        </authorList>
    </citation>
    <scope>NUCLEOTIDE SEQUENCE</scope>
    <source>
        <strain evidence="6">02402/16</strain>
        <tissue evidence="6">Leaf</tissue>
    </source>
</reference>
<dbReference type="AlphaFoldDB" id="A0AAD8TWB8"/>
<organism evidence="6 7">
    <name type="scientific">Lolium multiflorum</name>
    <name type="common">Italian ryegrass</name>
    <name type="synonym">Lolium perenne subsp. multiflorum</name>
    <dbReference type="NCBI Taxonomy" id="4521"/>
    <lineage>
        <taxon>Eukaryota</taxon>
        <taxon>Viridiplantae</taxon>
        <taxon>Streptophyta</taxon>
        <taxon>Embryophyta</taxon>
        <taxon>Tracheophyta</taxon>
        <taxon>Spermatophyta</taxon>
        <taxon>Magnoliopsida</taxon>
        <taxon>Liliopsida</taxon>
        <taxon>Poales</taxon>
        <taxon>Poaceae</taxon>
        <taxon>BOP clade</taxon>
        <taxon>Pooideae</taxon>
        <taxon>Poodae</taxon>
        <taxon>Poeae</taxon>
        <taxon>Poeae Chloroplast Group 2 (Poeae type)</taxon>
        <taxon>Loliodinae</taxon>
        <taxon>Loliinae</taxon>
        <taxon>Lolium</taxon>
    </lineage>
</organism>
<evidence type="ECO:0000256" key="3">
    <source>
        <dbReference type="ARBA" id="ARBA00022478"/>
    </source>
</evidence>
<dbReference type="EMBL" id="JAUUTY010000001">
    <property type="protein sequence ID" value="KAK1693279.1"/>
    <property type="molecule type" value="Genomic_DNA"/>
</dbReference>
<dbReference type="Gene3D" id="3.30.1490.120">
    <property type="entry name" value="RNA polymerase Rpb7-like, N-terminal domain"/>
    <property type="match status" value="1"/>
</dbReference>
<evidence type="ECO:0000256" key="2">
    <source>
        <dbReference type="ARBA" id="ARBA00009307"/>
    </source>
</evidence>
<evidence type="ECO:0000256" key="1">
    <source>
        <dbReference type="ARBA" id="ARBA00004123"/>
    </source>
</evidence>
<dbReference type="Proteomes" id="UP001231189">
    <property type="component" value="Unassembled WGS sequence"/>
</dbReference>
<comment type="similarity">
    <text evidence="2">Belongs to the eukaryotic RPB7/RPC8 RNA polymerase subunit family.</text>
</comment>
<dbReference type="GO" id="GO:0006352">
    <property type="term" value="P:DNA-templated transcription initiation"/>
    <property type="evidence" value="ECO:0007669"/>
    <property type="project" value="UniProtKB-UniRule"/>
</dbReference>
<dbReference type="FunFam" id="3.30.1490.120:FF:000001">
    <property type="entry name" value="DNA-directed RNA polymerase II subunit RPB7"/>
    <property type="match status" value="1"/>
</dbReference>
<gene>
    <name evidence="6" type="ORF">QYE76_009976</name>
</gene>
<keyword evidence="4 5" id="KW-0804">Transcription</keyword>
<evidence type="ECO:0000256" key="4">
    <source>
        <dbReference type="ARBA" id="ARBA00023163"/>
    </source>
</evidence>
<comment type="caution">
    <text evidence="6">The sequence shown here is derived from an EMBL/GenBank/DDBJ whole genome shotgun (WGS) entry which is preliminary data.</text>
</comment>
<name>A0AAD8TWB8_LOLMU</name>
<dbReference type="GO" id="GO:0005634">
    <property type="term" value="C:nucleus"/>
    <property type="evidence" value="ECO:0007669"/>
    <property type="project" value="UniProtKB-SubCell"/>
</dbReference>
<evidence type="ECO:0000256" key="5">
    <source>
        <dbReference type="RuleBase" id="RU369086"/>
    </source>
</evidence>
<protein>
    <recommendedName>
        <fullName evidence="5">DNA-directed RNA polymerase subunit</fullName>
    </recommendedName>
</protein>
<evidence type="ECO:0000313" key="7">
    <source>
        <dbReference type="Proteomes" id="UP001231189"/>
    </source>
</evidence>
<accession>A0AAD8TWB8</accession>